<accession>A0A0A9H9W6</accession>
<evidence type="ECO:0000313" key="1">
    <source>
        <dbReference type="EMBL" id="JAE34000.1"/>
    </source>
</evidence>
<dbReference type="EMBL" id="GBRH01163896">
    <property type="protein sequence ID" value="JAE34000.1"/>
    <property type="molecule type" value="Transcribed_RNA"/>
</dbReference>
<protein>
    <submittedName>
        <fullName evidence="1">Uncharacterized protein</fullName>
    </submittedName>
</protein>
<proteinExistence type="predicted"/>
<sequence>MDDLKIIGNSGKYCFANPVSVNLNKFLKYFCLY</sequence>
<dbReference type="AlphaFoldDB" id="A0A0A9H9W6"/>
<reference evidence="1" key="2">
    <citation type="journal article" date="2015" name="Data Brief">
        <title>Shoot transcriptome of the giant reed, Arundo donax.</title>
        <authorList>
            <person name="Barrero R.A."/>
            <person name="Guerrero F.D."/>
            <person name="Moolhuijzen P."/>
            <person name="Goolsby J.A."/>
            <person name="Tidwell J."/>
            <person name="Bellgard S.E."/>
            <person name="Bellgard M.I."/>
        </authorList>
    </citation>
    <scope>NUCLEOTIDE SEQUENCE</scope>
    <source>
        <tissue evidence="1">Shoot tissue taken approximately 20 cm above the soil surface</tissue>
    </source>
</reference>
<name>A0A0A9H9W6_ARUDO</name>
<organism evidence="1">
    <name type="scientific">Arundo donax</name>
    <name type="common">Giant reed</name>
    <name type="synonym">Donax arundinaceus</name>
    <dbReference type="NCBI Taxonomy" id="35708"/>
    <lineage>
        <taxon>Eukaryota</taxon>
        <taxon>Viridiplantae</taxon>
        <taxon>Streptophyta</taxon>
        <taxon>Embryophyta</taxon>
        <taxon>Tracheophyta</taxon>
        <taxon>Spermatophyta</taxon>
        <taxon>Magnoliopsida</taxon>
        <taxon>Liliopsida</taxon>
        <taxon>Poales</taxon>
        <taxon>Poaceae</taxon>
        <taxon>PACMAD clade</taxon>
        <taxon>Arundinoideae</taxon>
        <taxon>Arundineae</taxon>
        <taxon>Arundo</taxon>
    </lineage>
</organism>
<reference evidence="1" key="1">
    <citation type="submission" date="2014-09" db="EMBL/GenBank/DDBJ databases">
        <authorList>
            <person name="Magalhaes I.L.F."/>
            <person name="Oliveira U."/>
            <person name="Santos F.R."/>
            <person name="Vidigal T.H.D.A."/>
            <person name="Brescovit A.D."/>
            <person name="Santos A.J."/>
        </authorList>
    </citation>
    <scope>NUCLEOTIDE SEQUENCE</scope>
    <source>
        <tissue evidence="1">Shoot tissue taken approximately 20 cm above the soil surface</tissue>
    </source>
</reference>